<dbReference type="STRING" id="517418.Ctha_1595"/>
<dbReference type="KEGG" id="cts:Ctha_1595"/>
<dbReference type="AlphaFoldDB" id="B3QSK6"/>
<dbReference type="PROSITE" id="PS00061">
    <property type="entry name" value="ADH_SHORT"/>
    <property type="match status" value="1"/>
</dbReference>
<dbReference type="GO" id="GO:0016020">
    <property type="term" value="C:membrane"/>
    <property type="evidence" value="ECO:0007669"/>
    <property type="project" value="TreeGrafter"/>
</dbReference>
<evidence type="ECO:0000313" key="4">
    <source>
        <dbReference type="Proteomes" id="UP000001208"/>
    </source>
</evidence>
<dbReference type="PRINTS" id="PR00081">
    <property type="entry name" value="GDHRDH"/>
</dbReference>
<reference evidence="3 4" key="1">
    <citation type="submission" date="2008-06" db="EMBL/GenBank/DDBJ databases">
        <title>Complete sequence of Chloroherpeton thalassium ATCC 35110.</title>
        <authorList>
            <consortium name="US DOE Joint Genome Institute"/>
            <person name="Lucas S."/>
            <person name="Copeland A."/>
            <person name="Lapidus A."/>
            <person name="Glavina del Rio T."/>
            <person name="Dalin E."/>
            <person name="Tice H."/>
            <person name="Bruce D."/>
            <person name="Goodwin L."/>
            <person name="Pitluck S."/>
            <person name="Schmutz J."/>
            <person name="Larimer F."/>
            <person name="Land M."/>
            <person name="Hauser L."/>
            <person name="Kyrpides N."/>
            <person name="Mikhailova N."/>
            <person name="Liu Z."/>
            <person name="Li T."/>
            <person name="Zhao F."/>
            <person name="Overmann J."/>
            <person name="Bryant D.A."/>
            <person name="Richardson P."/>
        </authorList>
    </citation>
    <scope>NUCLEOTIDE SEQUENCE [LARGE SCALE GENOMIC DNA]</scope>
    <source>
        <strain evidence="4">ATCC 35110 / GB-78</strain>
    </source>
</reference>
<sequence>MKNVLIIGANSAIAEACGRLFAERGDALFLVSRNSQRLESLASDLKVRGAAATHTLALDLADLTRHQELIDSVKAVFPQTDVLLIAHGILPNQDECQASTEKMLDSMAVNFLSPVSLLNLWANEFEAQKQGAIAVISSVAGDRGRQSNYIYGAAKGGLSTFLEGLRNRMFKHGVSVISIKPGFVDTPMTAEFQKGALWAKPEQIAKGILQAIEKGGDNVYLPSFWKLIMLIIIHVPEKIFKKLSL</sequence>
<dbReference type="InterPro" id="IPR036291">
    <property type="entry name" value="NAD(P)-bd_dom_sf"/>
</dbReference>
<organism evidence="3 4">
    <name type="scientific">Chloroherpeton thalassium (strain ATCC 35110 / GB-78)</name>
    <dbReference type="NCBI Taxonomy" id="517418"/>
    <lineage>
        <taxon>Bacteria</taxon>
        <taxon>Pseudomonadati</taxon>
        <taxon>Chlorobiota</taxon>
        <taxon>Chlorobiia</taxon>
        <taxon>Chlorobiales</taxon>
        <taxon>Chloroherpetonaceae</taxon>
        <taxon>Chloroherpeton</taxon>
    </lineage>
</organism>
<dbReference type="EMBL" id="CP001100">
    <property type="protein sequence ID" value="ACF14053.1"/>
    <property type="molecule type" value="Genomic_DNA"/>
</dbReference>
<evidence type="ECO:0000256" key="2">
    <source>
        <dbReference type="ARBA" id="ARBA00023002"/>
    </source>
</evidence>
<keyword evidence="2" id="KW-0560">Oxidoreductase</keyword>
<dbReference type="Proteomes" id="UP000001208">
    <property type="component" value="Chromosome"/>
</dbReference>
<accession>B3QSK6</accession>
<dbReference type="RefSeq" id="WP_012500137.1">
    <property type="nucleotide sequence ID" value="NC_011026.1"/>
</dbReference>
<dbReference type="PANTHER" id="PTHR44196">
    <property type="entry name" value="DEHYDROGENASE/REDUCTASE SDR FAMILY MEMBER 7B"/>
    <property type="match status" value="1"/>
</dbReference>
<evidence type="ECO:0000256" key="1">
    <source>
        <dbReference type="ARBA" id="ARBA00006484"/>
    </source>
</evidence>
<dbReference type="HOGENOM" id="CLU_010194_2_1_10"/>
<dbReference type="GO" id="GO:0016491">
    <property type="term" value="F:oxidoreductase activity"/>
    <property type="evidence" value="ECO:0007669"/>
    <property type="project" value="UniProtKB-KW"/>
</dbReference>
<gene>
    <name evidence="3" type="ordered locus">Ctha_1595</name>
</gene>
<dbReference type="PANTHER" id="PTHR44196:SF1">
    <property type="entry name" value="DEHYDROGENASE_REDUCTASE SDR FAMILY MEMBER 7B"/>
    <property type="match status" value="1"/>
</dbReference>
<evidence type="ECO:0000313" key="3">
    <source>
        <dbReference type="EMBL" id="ACF14053.1"/>
    </source>
</evidence>
<keyword evidence="4" id="KW-1185">Reference proteome</keyword>
<dbReference type="InterPro" id="IPR002347">
    <property type="entry name" value="SDR_fam"/>
</dbReference>
<proteinExistence type="inferred from homology"/>
<protein>
    <submittedName>
        <fullName evidence="3">Short-chain dehydrogenase/reductase SDR</fullName>
    </submittedName>
</protein>
<dbReference type="NCBIfam" id="NF005489">
    <property type="entry name" value="PRK07102.1"/>
    <property type="match status" value="1"/>
</dbReference>
<comment type="similarity">
    <text evidence="1">Belongs to the short-chain dehydrogenases/reductases (SDR) family.</text>
</comment>
<name>B3QSK6_CHLT3</name>
<dbReference type="SUPFAM" id="SSF51735">
    <property type="entry name" value="NAD(P)-binding Rossmann-fold domains"/>
    <property type="match status" value="1"/>
</dbReference>
<dbReference type="Pfam" id="PF00106">
    <property type="entry name" value="adh_short"/>
    <property type="match status" value="1"/>
</dbReference>
<dbReference type="OrthoDB" id="335726at2"/>
<dbReference type="Gene3D" id="3.40.50.720">
    <property type="entry name" value="NAD(P)-binding Rossmann-like Domain"/>
    <property type="match status" value="1"/>
</dbReference>
<dbReference type="eggNOG" id="COG0300">
    <property type="taxonomic scope" value="Bacteria"/>
</dbReference>
<dbReference type="InterPro" id="IPR020904">
    <property type="entry name" value="Sc_DH/Rdtase_CS"/>
</dbReference>